<dbReference type="Pfam" id="PF12947">
    <property type="entry name" value="EGF_3"/>
    <property type="match status" value="1"/>
</dbReference>
<feature type="compositionally biased region" description="Polar residues" evidence="10">
    <location>
        <begin position="13"/>
        <end position="23"/>
    </location>
</feature>
<dbReference type="PROSITE" id="PS50026">
    <property type="entry name" value="EGF_3"/>
    <property type="match status" value="1"/>
</dbReference>
<dbReference type="Gene3D" id="3.30.70.960">
    <property type="entry name" value="SEA domain"/>
    <property type="match status" value="1"/>
</dbReference>
<accession>A0A8J9VYI6</accession>
<evidence type="ECO:0000256" key="7">
    <source>
        <dbReference type="ARBA" id="ARBA00023157"/>
    </source>
</evidence>
<keyword evidence="11" id="KW-1133">Transmembrane helix</keyword>
<evidence type="ECO:0000256" key="9">
    <source>
        <dbReference type="PROSITE-ProRule" id="PRU00076"/>
    </source>
</evidence>
<evidence type="ECO:0000313" key="14">
    <source>
        <dbReference type="EMBL" id="CAH1239019.1"/>
    </source>
</evidence>
<evidence type="ECO:0000256" key="10">
    <source>
        <dbReference type="SAM" id="MobiDB-lite"/>
    </source>
</evidence>
<feature type="transmembrane region" description="Helical" evidence="11">
    <location>
        <begin position="259"/>
        <end position="284"/>
    </location>
</feature>
<organism evidence="14 15">
    <name type="scientific">Branchiostoma lanceolatum</name>
    <name type="common">Common lancelet</name>
    <name type="synonym">Amphioxus lanceolatum</name>
    <dbReference type="NCBI Taxonomy" id="7740"/>
    <lineage>
        <taxon>Eukaryota</taxon>
        <taxon>Metazoa</taxon>
        <taxon>Chordata</taxon>
        <taxon>Cephalochordata</taxon>
        <taxon>Leptocardii</taxon>
        <taxon>Amphioxiformes</taxon>
        <taxon>Branchiostomatidae</taxon>
        <taxon>Branchiostoma</taxon>
    </lineage>
</organism>
<dbReference type="PROSITE" id="PS50024">
    <property type="entry name" value="SEA"/>
    <property type="match status" value="1"/>
</dbReference>
<feature type="disulfide bond" evidence="9">
    <location>
        <begin position="95"/>
        <end position="105"/>
    </location>
</feature>
<dbReference type="PANTHER" id="PTHR24037:SF11">
    <property type="entry name" value="MUCIN-2-LIKE"/>
    <property type="match status" value="1"/>
</dbReference>
<reference evidence="14" key="1">
    <citation type="submission" date="2022-01" db="EMBL/GenBank/DDBJ databases">
        <authorList>
            <person name="Braso-Vives M."/>
        </authorList>
    </citation>
    <scope>NUCLEOTIDE SEQUENCE</scope>
</reference>
<dbReference type="OrthoDB" id="9947814at2759"/>
<dbReference type="AlphaFoldDB" id="A0A8J9VYI6"/>
<keyword evidence="6 11" id="KW-0472">Membrane</keyword>
<feature type="domain" description="EGF-like" evidence="13">
    <location>
        <begin position="91"/>
        <end position="129"/>
    </location>
</feature>
<comment type="subcellular location">
    <subcellularLocation>
        <location evidence="1">Cell membrane</location>
    </subcellularLocation>
</comment>
<keyword evidence="2" id="KW-1003">Cell membrane</keyword>
<evidence type="ECO:0000259" key="13">
    <source>
        <dbReference type="PROSITE" id="PS50026"/>
    </source>
</evidence>
<keyword evidence="4" id="KW-0732">Signal</keyword>
<keyword evidence="5" id="KW-0677">Repeat</keyword>
<feature type="region of interest" description="Disordered" evidence="10">
    <location>
        <begin position="1"/>
        <end position="61"/>
    </location>
</feature>
<evidence type="ECO:0000313" key="15">
    <source>
        <dbReference type="Proteomes" id="UP000838412"/>
    </source>
</evidence>
<comment type="caution">
    <text evidence="9">Lacks conserved residue(s) required for the propagation of feature annotation.</text>
</comment>
<evidence type="ECO:0000256" key="11">
    <source>
        <dbReference type="SAM" id="Phobius"/>
    </source>
</evidence>
<gene>
    <name evidence="14" type="primary">Hypp5688</name>
    <name evidence="14" type="ORF">BLAG_LOCUS3409</name>
</gene>
<evidence type="ECO:0000256" key="2">
    <source>
        <dbReference type="ARBA" id="ARBA00022475"/>
    </source>
</evidence>
<sequence length="404" mass="44291">MAASTAVPASTARGRTSRLTTTDRASSSSGQITSTSRRSTSSNVMSTALNPTTTIPKSTARSTSTEAFITSTVQTSTSAPTFNTTAQPITAFPSCTFTCSIYATCIQRSSQVFQCVCNDGYVGNGRTCDLASKPYHFEVRMVKVNFTDDLNNRDSLAFRSLSYRVTTVIFNYLKQSSLADVILGVTITRFRPGSVIADYNVNVNNSAADVNGTDISTALLTAIRNDSSNNDTLGIERSSLCLKDSENQICGQVDLELSIWIKLLVSLGAFLLAIILAVVCKGTLEESSKRREKWDTDKTEAHNYIPRISRRSSFASGYSSPDDVYVLPTGGMYIKRYFPSRPALSGYQSPQQAGSVRALYSEVFSRNVQLRWMRPRINSLLADSEGRTSTYRHFFRKSSPLSDV</sequence>
<evidence type="ECO:0000256" key="5">
    <source>
        <dbReference type="ARBA" id="ARBA00022737"/>
    </source>
</evidence>
<dbReference type="GO" id="GO:0005886">
    <property type="term" value="C:plasma membrane"/>
    <property type="evidence" value="ECO:0007669"/>
    <property type="project" value="UniProtKB-SubCell"/>
</dbReference>
<dbReference type="InterPro" id="IPR036364">
    <property type="entry name" value="SEA_dom_sf"/>
</dbReference>
<dbReference type="SUPFAM" id="SSF82671">
    <property type="entry name" value="SEA domain"/>
    <property type="match status" value="1"/>
</dbReference>
<keyword evidence="3 9" id="KW-0245">EGF-like domain</keyword>
<proteinExistence type="predicted"/>
<evidence type="ECO:0000256" key="1">
    <source>
        <dbReference type="ARBA" id="ARBA00004236"/>
    </source>
</evidence>
<dbReference type="InterPro" id="IPR024731">
    <property type="entry name" value="NELL2-like_EGF"/>
</dbReference>
<feature type="compositionally biased region" description="Polar residues" evidence="10">
    <location>
        <begin position="48"/>
        <end position="61"/>
    </location>
</feature>
<protein>
    <submittedName>
        <fullName evidence="14">Hypp5688 protein</fullName>
    </submittedName>
</protein>
<dbReference type="InterPro" id="IPR000082">
    <property type="entry name" value="SEA_dom"/>
</dbReference>
<keyword evidence="15" id="KW-1185">Reference proteome</keyword>
<evidence type="ECO:0000259" key="12">
    <source>
        <dbReference type="PROSITE" id="PS50024"/>
    </source>
</evidence>
<name>A0A8J9VYI6_BRALA</name>
<keyword evidence="8" id="KW-0325">Glycoprotein</keyword>
<evidence type="ECO:0000256" key="3">
    <source>
        <dbReference type="ARBA" id="ARBA00022536"/>
    </source>
</evidence>
<evidence type="ECO:0000256" key="8">
    <source>
        <dbReference type="ARBA" id="ARBA00023180"/>
    </source>
</evidence>
<dbReference type="InterPro" id="IPR000742">
    <property type="entry name" value="EGF"/>
</dbReference>
<evidence type="ECO:0000256" key="4">
    <source>
        <dbReference type="ARBA" id="ARBA00022729"/>
    </source>
</evidence>
<evidence type="ECO:0000256" key="6">
    <source>
        <dbReference type="ARBA" id="ARBA00023136"/>
    </source>
</evidence>
<feature type="domain" description="SEA" evidence="12">
    <location>
        <begin position="131"/>
        <end position="247"/>
    </location>
</feature>
<dbReference type="PROSITE" id="PS01186">
    <property type="entry name" value="EGF_2"/>
    <property type="match status" value="1"/>
</dbReference>
<keyword evidence="11" id="KW-0812">Transmembrane</keyword>
<dbReference type="Proteomes" id="UP000838412">
    <property type="component" value="Chromosome 10"/>
</dbReference>
<dbReference type="EMBL" id="OV696695">
    <property type="protein sequence ID" value="CAH1239019.1"/>
    <property type="molecule type" value="Genomic_DNA"/>
</dbReference>
<dbReference type="Gene3D" id="2.10.25.10">
    <property type="entry name" value="Laminin"/>
    <property type="match status" value="1"/>
</dbReference>
<dbReference type="PANTHER" id="PTHR24037">
    <property type="entry name" value="HEART DEVELOPMENT PROTEIN WITH EGF-LIKE DOMAINS 1"/>
    <property type="match status" value="1"/>
</dbReference>
<keyword evidence="7 9" id="KW-1015">Disulfide bond</keyword>
<dbReference type="Pfam" id="PF01390">
    <property type="entry name" value="SEA"/>
    <property type="match status" value="1"/>
</dbReference>
<feature type="compositionally biased region" description="Low complexity" evidence="10">
    <location>
        <begin position="24"/>
        <end position="47"/>
    </location>
</feature>